<evidence type="ECO:0000313" key="2">
    <source>
        <dbReference type="EMBL" id="KAF3969043.1"/>
    </source>
</evidence>
<feature type="compositionally biased region" description="Acidic residues" evidence="1">
    <location>
        <begin position="70"/>
        <end position="94"/>
    </location>
</feature>
<keyword evidence="3" id="KW-1185">Reference proteome</keyword>
<evidence type="ECO:0000256" key="1">
    <source>
        <dbReference type="SAM" id="MobiDB-lite"/>
    </source>
</evidence>
<name>A0A8J4VQI5_9ROSI</name>
<gene>
    <name evidence="2" type="ORF">CMV_007131</name>
</gene>
<dbReference type="Proteomes" id="UP000737018">
    <property type="component" value="Unassembled WGS sequence"/>
</dbReference>
<comment type="caution">
    <text evidence="2">The sequence shown here is derived from an EMBL/GenBank/DDBJ whole genome shotgun (WGS) entry which is preliminary data.</text>
</comment>
<dbReference type="AlphaFoldDB" id="A0A8J4VQI5"/>
<organism evidence="2 3">
    <name type="scientific">Castanea mollissima</name>
    <name type="common">Chinese chestnut</name>
    <dbReference type="NCBI Taxonomy" id="60419"/>
    <lineage>
        <taxon>Eukaryota</taxon>
        <taxon>Viridiplantae</taxon>
        <taxon>Streptophyta</taxon>
        <taxon>Embryophyta</taxon>
        <taxon>Tracheophyta</taxon>
        <taxon>Spermatophyta</taxon>
        <taxon>Magnoliopsida</taxon>
        <taxon>eudicotyledons</taxon>
        <taxon>Gunneridae</taxon>
        <taxon>Pentapetalae</taxon>
        <taxon>rosids</taxon>
        <taxon>fabids</taxon>
        <taxon>Fagales</taxon>
        <taxon>Fagaceae</taxon>
        <taxon>Castanea</taxon>
    </lineage>
</organism>
<dbReference type="EMBL" id="JRKL02000695">
    <property type="protein sequence ID" value="KAF3969043.1"/>
    <property type="molecule type" value="Genomic_DNA"/>
</dbReference>
<reference evidence="2" key="1">
    <citation type="submission" date="2020-03" db="EMBL/GenBank/DDBJ databases">
        <title>Castanea mollissima Vanexum genome sequencing.</title>
        <authorList>
            <person name="Staton M."/>
        </authorList>
    </citation>
    <scope>NUCLEOTIDE SEQUENCE</scope>
    <source>
        <tissue evidence="2">Leaf</tissue>
    </source>
</reference>
<protein>
    <submittedName>
        <fullName evidence="2">Uncharacterized protein</fullName>
    </submittedName>
</protein>
<feature type="region of interest" description="Disordered" evidence="1">
    <location>
        <begin position="58"/>
        <end position="137"/>
    </location>
</feature>
<evidence type="ECO:0000313" key="3">
    <source>
        <dbReference type="Proteomes" id="UP000737018"/>
    </source>
</evidence>
<feature type="compositionally biased region" description="Polar residues" evidence="1">
    <location>
        <begin position="97"/>
        <end position="114"/>
    </location>
</feature>
<dbReference type="OrthoDB" id="1000288at2759"/>
<feature type="compositionally biased region" description="Basic and acidic residues" evidence="1">
    <location>
        <begin position="58"/>
        <end position="69"/>
    </location>
</feature>
<sequence>MRKSSKLALPAGLGQRQLTFQDLLWKLCVADEKEGFDLAAKFVTGAWALWFNRNELRNEGQRKGGKVDEIDLESDYDEDDENNDDGEDVEDVEDILPSSSQPSPANRSTGSVRTRGQLAAQRPPKMNLVGGKSKGKK</sequence>
<accession>A0A8J4VQI5</accession>
<proteinExistence type="predicted"/>